<accession>A0A3P3VUA8</accession>
<dbReference type="Proteomes" id="UP000274391">
    <property type="component" value="Unassembled WGS sequence"/>
</dbReference>
<dbReference type="InterPro" id="IPR006114">
    <property type="entry name" value="6PGDH_C"/>
</dbReference>
<dbReference type="GO" id="GO:0004616">
    <property type="term" value="F:phosphogluconate dehydrogenase (decarboxylating) activity"/>
    <property type="evidence" value="ECO:0007669"/>
    <property type="project" value="UniProtKB-EC"/>
</dbReference>
<evidence type="ECO:0000256" key="1">
    <source>
        <dbReference type="ARBA" id="ARBA00008419"/>
    </source>
</evidence>
<dbReference type="FunFam" id="3.40.50.720:FF:000007">
    <property type="entry name" value="6-phosphogluconate dehydrogenase, decarboxylating"/>
    <property type="match status" value="1"/>
</dbReference>
<feature type="binding site" description="in other chain" evidence="6">
    <location>
        <position position="297"/>
    </location>
    <ligand>
        <name>substrate</name>
        <note>ligand shared between dimeric partners</note>
    </ligand>
</feature>
<comment type="caution">
    <text evidence="10">The sequence shown here is derived from an EMBL/GenBank/DDBJ whole genome shotgun (WGS) entry which is preliminary data.</text>
</comment>
<dbReference type="NCBIfam" id="TIGR00873">
    <property type="entry name" value="gnd"/>
    <property type="match status" value="1"/>
</dbReference>
<evidence type="ECO:0000313" key="11">
    <source>
        <dbReference type="Proteomes" id="UP000274391"/>
    </source>
</evidence>
<feature type="binding site" evidence="7">
    <location>
        <begin position="17"/>
        <end position="22"/>
    </location>
    <ligand>
        <name>NADP(+)</name>
        <dbReference type="ChEBI" id="CHEBI:58349"/>
    </ligand>
</feature>
<dbReference type="Gene3D" id="3.40.50.720">
    <property type="entry name" value="NAD(P)-binding Rossmann-like Domain"/>
    <property type="match status" value="1"/>
</dbReference>
<dbReference type="UniPathway" id="UPA00115">
    <property type="reaction ID" value="UER00410"/>
</dbReference>
<comment type="similarity">
    <text evidence="1 4 8">Belongs to the 6-phosphogluconate dehydrogenase family.</text>
</comment>
<feature type="binding site" description="in other chain" evidence="6">
    <location>
        <position position="270"/>
    </location>
    <ligand>
        <name>substrate</name>
        <note>ligand shared between dimeric partners</note>
    </ligand>
</feature>
<evidence type="ECO:0000259" key="9">
    <source>
        <dbReference type="SMART" id="SM01350"/>
    </source>
</evidence>
<dbReference type="NCBIfam" id="NF006765">
    <property type="entry name" value="PRK09287.1"/>
    <property type="match status" value="1"/>
</dbReference>
<sequence length="486" mass="51542">MSETSPASATANIGVVGLAVMGSNLARNLASREGNTVAVYNRSPERTTQLVEAHPEAGFVPAATIEDFAASLQRPRTAIIMVQAGAGTDAVIDQLCEAFEPGDIIVDGGNALYTDTIRREAAVRERGLHFVGAGISGGEEGALNGPSIMPGGPAESYETLGPILESIAARAPEDGSPCVTHVGTDGAGHFVKMVHNGIEYADMQLIAEAYDLLRRLGGLEPAQIADVFAEWNKGDLESYLIEITAEVLRHIDAETEKPIVDLIVDEAGMKGTGTWTVQTALSLGVPVSGIAEAVFARGVSGRTSQRQAVRETITAKPEAAPVSASFVEDVRQALYASKVIAYAQGFDLILAGAEEYNWAINPGAVAKIWRAGCIIRARFLNRIAEAYDRAPELDSLIADPYFAAEVAKGVDAWRRIVATAALSGVPAPVFGASLAYYDSLASDRLPAALVQGQRDFFGAHTYGRVDRAGKFHTDWSGDRREQQVSS</sequence>
<proteinExistence type="inferred from homology"/>
<comment type="pathway">
    <text evidence="4 8">Carbohydrate degradation; pentose phosphate pathway; D-ribulose 5-phosphate from D-glucose 6-phosphate (oxidative stage): step 3/3.</text>
</comment>
<protein>
    <recommendedName>
        <fullName evidence="4 8">6-phosphogluconate dehydrogenase, decarboxylating</fullName>
        <ecNumber evidence="4 8">1.1.1.44</ecNumber>
    </recommendedName>
</protein>
<evidence type="ECO:0000256" key="2">
    <source>
        <dbReference type="ARBA" id="ARBA00023002"/>
    </source>
</evidence>
<dbReference type="SUPFAM" id="SSF48179">
    <property type="entry name" value="6-phosphogluconate dehydrogenase C-terminal domain-like"/>
    <property type="match status" value="1"/>
</dbReference>
<dbReference type="GO" id="GO:0050661">
    <property type="term" value="F:NADP binding"/>
    <property type="evidence" value="ECO:0007669"/>
    <property type="project" value="InterPro"/>
</dbReference>
<feature type="binding site" evidence="7">
    <location>
        <position position="110"/>
    </location>
    <ligand>
        <name>NADP(+)</name>
        <dbReference type="ChEBI" id="CHEBI:58349"/>
    </ligand>
</feature>
<name>A0A3P3VUA8_9MICO</name>
<keyword evidence="4 8" id="KW-0570">Pentose shunt</keyword>
<dbReference type="EMBL" id="RQVS01000009">
    <property type="protein sequence ID" value="RRJ86392.1"/>
    <property type="molecule type" value="Genomic_DNA"/>
</dbReference>
<dbReference type="AlphaFoldDB" id="A0A3P3VUA8"/>
<feature type="domain" description="6-phosphogluconate dehydrogenase C-terminal" evidence="9">
    <location>
        <begin position="188"/>
        <end position="476"/>
    </location>
</feature>
<dbReference type="FunFam" id="1.10.1040.10:FF:000002">
    <property type="entry name" value="6-phosphogluconate dehydrogenase, decarboxylating"/>
    <property type="match status" value="1"/>
</dbReference>
<keyword evidence="2 4" id="KW-0560">Oxidoreductase</keyword>
<feature type="binding site" evidence="6">
    <location>
        <position position="460"/>
    </location>
    <ligand>
        <name>substrate</name>
        <note>ligand shared between dimeric partners</note>
    </ligand>
</feature>
<dbReference type="OrthoDB" id="9804542at2"/>
<evidence type="ECO:0000256" key="7">
    <source>
        <dbReference type="PIRSR" id="PIRSR000109-3"/>
    </source>
</evidence>
<feature type="active site" description="Proton acceptor" evidence="5">
    <location>
        <position position="192"/>
    </location>
</feature>
<dbReference type="RefSeq" id="WP_124972528.1">
    <property type="nucleotide sequence ID" value="NZ_RQVS01000009.1"/>
</dbReference>
<dbReference type="InterPro" id="IPR006113">
    <property type="entry name" value="6PGDH_Gnd/GntZ"/>
</dbReference>
<keyword evidence="11" id="KW-1185">Reference proteome</keyword>
<dbReference type="SUPFAM" id="SSF51735">
    <property type="entry name" value="NAD(P)-binding Rossmann-fold domains"/>
    <property type="match status" value="1"/>
</dbReference>
<comment type="function">
    <text evidence="4">Catalyzes the oxidative decarboxylation of 6-phosphogluconate to ribulose 5-phosphate and CO(2), with concomitant reduction of NADP to NADPH.</text>
</comment>
<evidence type="ECO:0000256" key="3">
    <source>
        <dbReference type="ARBA" id="ARBA00023064"/>
    </source>
</evidence>
<comment type="subunit">
    <text evidence="4">Homodimer.</text>
</comment>
<evidence type="ECO:0000256" key="4">
    <source>
        <dbReference type="PIRNR" id="PIRNR000109"/>
    </source>
</evidence>
<gene>
    <name evidence="10" type="primary">gndA</name>
    <name evidence="10" type="ORF">EG850_08570</name>
</gene>
<dbReference type="EC" id="1.1.1.44" evidence="4 8"/>
<dbReference type="PIRSF" id="PIRSF000109">
    <property type="entry name" value="6PGD"/>
    <property type="match status" value="1"/>
</dbReference>
<feature type="binding site" description="in other chain" evidence="6">
    <location>
        <position position="200"/>
    </location>
    <ligand>
        <name>substrate</name>
        <note>ligand shared between dimeric partners</note>
    </ligand>
</feature>
<feature type="binding site" description="in other chain" evidence="6">
    <location>
        <begin position="195"/>
        <end position="196"/>
    </location>
    <ligand>
        <name>substrate</name>
        <note>ligand shared between dimeric partners</note>
    </ligand>
</feature>
<dbReference type="GO" id="GO:0006098">
    <property type="term" value="P:pentose-phosphate shunt"/>
    <property type="evidence" value="ECO:0007669"/>
    <property type="project" value="UniProtKB-UniPathway"/>
</dbReference>
<evidence type="ECO:0000256" key="6">
    <source>
        <dbReference type="PIRSR" id="PIRSR000109-2"/>
    </source>
</evidence>
<keyword evidence="4 8" id="KW-0521">NADP</keyword>
<evidence type="ECO:0000313" key="10">
    <source>
        <dbReference type="EMBL" id="RRJ86392.1"/>
    </source>
</evidence>
<dbReference type="InterPro" id="IPR036291">
    <property type="entry name" value="NAD(P)-bd_dom_sf"/>
</dbReference>
<comment type="catalytic activity">
    <reaction evidence="4 8">
        <text>6-phospho-D-gluconate + NADP(+) = D-ribulose 5-phosphate + CO2 + NADPH</text>
        <dbReference type="Rhea" id="RHEA:10116"/>
        <dbReference type="ChEBI" id="CHEBI:16526"/>
        <dbReference type="ChEBI" id="CHEBI:57783"/>
        <dbReference type="ChEBI" id="CHEBI:58121"/>
        <dbReference type="ChEBI" id="CHEBI:58349"/>
        <dbReference type="ChEBI" id="CHEBI:58759"/>
        <dbReference type="EC" id="1.1.1.44"/>
    </reaction>
</comment>
<dbReference type="SMART" id="SM01350">
    <property type="entry name" value="6PGD"/>
    <property type="match status" value="1"/>
</dbReference>
<dbReference type="GO" id="GO:0019521">
    <property type="term" value="P:D-gluconate metabolic process"/>
    <property type="evidence" value="ECO:0007669"/>
    <property type="project" value="UniProtKB-KW"/>
</dbReference>
<feature type="binding site" description="in other chain" evidence="6">
    <location>
        <begin position="136"/>
        <end position="138"/>
    </location>
    <ligand>
        <name>substrate</name>
        <note>ligand shared between dimeric partners</note>
    </ligand>
</feature>
<keyword evidence="3 8" id="KW-0311">Gluconate utilization</keyword>
<feature type="active site" description="Proton donor" evidence="5">
    <location>
        <position position="199"/>
    </location>
</feature>
<dbReference type="InterPro" id="IPR013328">
    <property type="entry name" value="6PGD_dom2"/>
</dbReference>
<feature type="binding site" description="in other chain" evidence="6">
    <location>
        <position position="110"/>
    </location>
    <ligand>
        <name>substrate</name>
        <note>ligand shared between dimeric partners</note>
    </ligand>
</feature>
<dbReference type="Gene3D" id="1.10.1040.10">
    <property type="entry name" value="N-(1-d-carboxylethyl)-l-norvaline Dehydrogenase, domain 2"/>
    <property type="match status" value="1"/>
</dbReference>
<dbReference type="InterPro" id="IPR006115">
    <property type="entry name" value="6PGDH_NADP-bd"/>
</dbReference>
<dbReference type="Pfam" id="PF00393">
    <property type="entry name" value="6PGD"/>
    <property type="match status" value="1"/>
</dbReference>
<dbReference type="Gene3D" id="1.20.5.320">
    <property type="entry name" value="6-Phosphogluconate Dehydrogenase, domain 3"/>
    <property type="match status" value="1"/>
</dbReference>
<evidence type="ECO:0000256" key="5">
    <source>
        <dbReference type="PIRSR" id="PIRSR000109-1"/>
    </source>
</evidence>
<feature type="binding site" evidence="7">
    <location>
        <begin position="82"/>
        <end position="84"/>
    </location>
    <ligand>
        <name>NADP(+)</name>
        <dbReference type="ChEBI" id="CHEBI:58349"/>
    </ligand>
</feature>
<dbReference type="Pfam" id="PF03446">
    <property type="entry name" value="NAD_binding_2"/>
    <property type="match status" value="1"/>
</dbReference>
<feature type="binding site" evidence="7">
    <location>
        <begin position="41"/>
        <end position="43"/>
    </location>
    <ligand>
        <name>NADP(+)</name>
        <dbReference type="ChEBI" id="CHEBI:58349"/>
    </ligand>
</feature>
<organism evidence="10 11">
    <name type="scientific">Gulosibacter macacae</name>
    <dbReference type="NCBI Taxonomy" id="2488791"/>
    <lineage>
        <taxon>Bacteria</taxon>
        <taxon>Bacillati</taxon>
        <taxon>Actinomycetota</taxon>
        <taxon>Actinomycetes</taxon>
        <taxon>Micrococcales</taxon>
        <taxon>Microbacteriaceae</taxon>
        <taxon>Gulosibacter</taxon>
    </lineage>
</organism>
<dbReference type="InterPro" id="IPR008927">
    <property type="entry name" value="6-PGluconate_DH-like_C_sf"/>
</dbReference>
<feature type="binding site" evidence="6">
    <location>
        <position position="454"/>
    </location>
    <ligand>
        <name>substrate</name>
        <note>ligand shared between dimeric partners</note>
    </ligand>
</feature>
<reference evidence="10 11" key="1">
    <citation type="submission" date="2018-11" db="EMBL/GenBank/DDBJ databases">
        <title>YIM 102482-1 draft genome.</title>
        <authorList>
            <person name="Li G."/>
            <person name="Jiang Y."/>
        </authorList>
    </citation>
    <scope>NUCLEOTIDE SEQUENCE [LARGE SCALE GENOMIC DNA]</scope>
    <source>
        <strain evidence="10 11">YIM 102482-1</strain>
    </source>
</reference>
<dbReference type="InterPro" id="IPR006183">
    <property type="entry name" value="Pgluconate_DH"/>
</dbReference>
<evidence type="ECO:0000256" key="8">
    <source>
        <dbReference type="RuleBase" id="RU000485"/>
    </source>
</evidence>
<dbReference type="PANTHER" id="PTHR11811">
    <property type="entry name" value="6-PHOSPHOGLUCONATE DEHYDROGENASE"/>
    <property type="match status" value="1"/>
</dbReference>
<dbReference type="PRINTS" id="PR00076">
    <property type="entry name" value="6PGDHDRGNASE"/>
</dbReference>